<keyword evidence="5" id="KW-1185">Reference proteome</keyword>
<evidence type="ECO:0000256" key="2">
    <source>
        <dbReference type="ARBA" id="ARBA00022801"/>
    </source>
</evidence>
<dbReference type="PROSITE" id="PS01173">
    <property type="entry name" value="LIPASE_GDXG_HIS"/>
    <property type="match status" value="1"/>
</dbReference>
<evidence type="ECO:0000256" key="1">
    <source>
        <dbReference type="ARBA" id="ARBA00010515"/>
    </source>
</evidence>
<comment type="caution">
    <text evidence="4">The sequence shown here is derived from an EMBL/GenBank/DDBJ whole genome shotgun (WGS) entry which is preliminary data.</text>
</comment>
<proteinExistence type="inferred from homology"/>
<protein>
    <submittedName>
        <fullName evidence="4">Alpha/beta hydrolase</fullName>
    </submittedName>
</protein>
<dbReference type="InterPro" id="IPR002168">
    <property type="entry name" value="Lipase_GDXG_HIS_AS"/>
</dbReference>
<dbReference type="Gene3D" id="3.40.50.1820">
    <property type="entry name" value="alpha/beta hydrolase"/>
    <property type="match status" value="1"/>
</dbReference>
<comment type="similarity">
    <text evidence="1">Belongs to the 'GDXG' lipolytic enzyme family.</text>
</comment>
<evidence type="ECO:0000313" key="5">
    <source>
        <dbReference type="Proteomes" id="UP001148184"/>
    </source>
</evidence>
<evidence type="ECO:0000313" key="4">
    <source>
        <dbReference type="EMBL" id="MDD1015723.1"/>
    </source>
</evidence>
<accession>A0ABT5PCE8</accession>
<dbReference type="GO" id="GO:0016787">
    <property type="term" value="F:hydrolase activity"/>
    <property type="evidence" value="ECO:0007669"/>
    <property type="project" value="UniProtKB-KW"/>
</dbReference>
<keyword evidence="2 4" id="KW-0378">Hydrolase</keyword>
<feature type="domain" description="Alpha/beta hydrolase fold-3" evidence="3">
    <location>
        <begin position="85"/>
        <end position="289"/>
    </location>
</feature>
<organism evidence="4 5">
    <name type="scientific">Pseudomonas rubra</name>
    <dbReference type="NCBI Taxonomy" id="2942627"/>
    <lineage>
        <taxon>Bacteria</taxon>
        <taxon>Pseudomonadati</taxon>
        <taxon>Pseudomonadota</taxon>
        <taxon>Gammaproteobacteria</taxon>
        <taxon>Pseudomonadales</taxon>
        <taxon>Pseudomonadaceae</taxon>
        <taxon>Pseudomonas</taxon>
    </lineage>
</organism>
<dbReference type="InterPro" id="IPR013094">
    <property type="entry name" value="AB_hydrolase_3"/>
</dbReference>
<dbReference type="Proteomes" id="UP001148184">
    <property type="component" value="Unassembled WGS sequence"/>
</dbReference>
<reference evidence="4 5" key="1">
    <citation type="submission" date="2022-05" db="EMBL/GenBank/DDBJ databases">
        <title>Novel Pseudomonas spp. Isolated from a Rainbow Trout Aquaculture Facility.</title>
        <authorList>
            <person name="Testerman T."/>
            <person name="Graf J."/>
        </authorList>
    </citation>
    <scope>NUCLEOTIDE SEQUENCE [LARGE SCALE GENOMIC DNA]</scope>
    <source>
        <strain evidence="4 5">ID1025</strain>
    </source>
</reference>
<sequence length="317" mass="34083">MSVNPDIAAYLQLVNAGRVSGKSQAMHLLSPEQARLEFDQSSLLMGMGGQGLGQVSAVHIPTRDDQRLDARLYRPSDCAAGLPVLLYFHGGGYVVGSLDSHDAICQELAENSTCLVLSVAYRLAPQWRFPTAYEDAEDAWRWLCSEAAALGGDPQRLAVAGDSVGGSLATLVAQSAAAHQQPLLQVLIYPVTDASQVRASIDRYAQGYLLEKDTLAWFYQQYARTPADLRDPRFSPLLAALDGGQAPVLMVLAECDPLVDEGQAFAAALGEAGVAVDLQLYAGMTHDFLRMDALVDEAEEALQYIAQALRKAFGGRP</sequence>
<dbReference type="InterPro" id="IPR050300">
    <property type="entry name" value="GDXG_lipolytic_enzyme"/>
</dbReference>
<dbReference type="EMBL" id="JAMDGZ010000043">
    <property type="protein sequence ID" value="MDD1015723.1"/>
    <property type="molecule type" value="Genomic_DNA"/>
</dbReference>
<dbReference type="Pfam" id="PF07859">
    <property type="entry name" value="Abhydrolase_3"/>
    <property type="match status" value="1"/>
</dbReference>
<dbReference type="PANTHER" id="PTHR48081">
    <property type="entry name" value="AB HYDROLASE SUPERFAMILY PROTEIN C4A8.06C"/>
    <property type="match status" value="1"/>
</dbReference>
<dbReference type="PANTHER" id="PTHR48081:SF8">
    <property type="entry name" value="ALPHA_BETA HYDROLASE FOLD-3 DOMAIN-CONTAINING PROTEIN-RELATED"/>
    <property type="match status" value="1"/>
</dbReference>
<evidence type="ECO:0000259" key="3">
    <source>
        <dbReference type="Pfam" id="PF07859"/>
    </source>
</evidence>
<dbReference type="RefSeq" id="WP_273894421.1">
    <property type="nucleotide sequence ID" value="NZ_JAMDGP010000061.1"/>
</dbReference>
<gene>
    <name evidence="4" type="ORF">M5G17_18775</name>
</gene>
<name>A0ABT5PCE8_9PSED</name>
<dbReference type="InterPro" id="IPR029058">
    <property type="entry name" value="AB_hydrolase_fold"/>
</dbReference>
<dbReference type="SUPFAM" id="SSF53474">
    <property type="entry name" value="alpha/beta-Hydrolases"/>
    <property type="match status" value="1"/>
</dbReference>